<dbReference type="InterPro" id="IPR028992">
    <property type="entry name" value="Hedgehog/Intein_dom"/>
</dbReference>
<dbReference type="AlphaFoldDB" id="A0A0N7LUI5"/>
<evidence type="ECO:0000313" key="2">
    <source>
        <dbReference type="EMBL" id="CUH63594.1"/>
    </source>
</evidence>
<sequence length="163" mass="18056">MKPKTVGRNDGQLTARRHVESRNGIMPGTLILTLDGALPVETLVPGDKIITRNTGLVDLKAIGHELEICETVRIRAGSLGHDRPDSDTILPSRQKVLIRDWRAKALYYADQAMVDARRLVDGEYVRLQPRAQHMVFRLGFESPQVIYADGLELACATAPVMAD</sequence>
<evidence type="ECO:0000259" key="1">
    <source>
        <dbReference type="Pfam" id="PF13403"/>
    </source>
</evidence>
<gene>
    <name evidence="2" type="ORF">TG4357_00773</name>
</gene>
<reference evidence="2 3" key="1">
    <citation type="submission" date="2015-09" db="EMBL/GenBank/DDBJ databases">
        <authorList>
            <consortium name="Swine Surveillance"/>
        </authorList>
    </citation>
    <scope>NUCLEOTIDE SEQUENCE [LARGE SCALE GENOMIC DNA]</scope>
    <source>
        <strain evidence="2 3">CECT 4357</strain>
    </source>
</reference>
<dbReference type="STRING" id="53501.SAMN04488043_11314"/>
<organism evidence="2 3">
    <name type="scientific">Thalassovita gelatinovora</name>
    <name type="common">Thalassobius gelatinovorus</name>
    <dbReference type="NCBI Taxonomy" id="53501"/>
    <lineage>
        <taxon>Bacteria</taxon>
        <taxon>Pseudomonadati</taxon>
        <taxon>Pseudomonadota</taxon>
        <taxon>Alphaproteobacteria</taxon>
        <taxon>Rhodobacterales</taxon>
        <taxon>Roseobacteraceae</taxon>
        <taxon>Thalassovita</taxon>
    </lineage>
</organism>
<dbReference type="RefSeq" id="WP_058261563.1">
    <property type="nucleotide sequence ID" value="NZ_CP051181.1"/>
</dbReference>
<dbReference type="OrthoDB" id="7873527at2"/>
<feature type="domain" description="Hedgehog/Intein (Hint)" evidence="1">
    <location>
        <begin position="26"/>
        <end position="152"/>
    </location>
</feature>
<dbReference type="Proteomes" id="UP000051587">
    <property type="component" value="Unassembled WGS sequence"/>
</dbReference>
<dbReference type="EMBL" id="CYSA01000008">
    <property type="protein sequence ID" value="CUH63594.1"/>
    <property type="molecule type" value="Genomic_DNA"/>
</dbReference>
<dbReference type="Pfam" id="PF13403">
    <property type="entry name" value="Hint_2"/>
    <property type="match status" value="1"/>
</dbReference>
<keyword evidence="3" id="KW-1185">Reference proteome</keyword>
<accession>A0A0N7LUI5</accession>
<evidence type="ECO:0000313" key="3">
    <source>
        <dbReference type="Proteomes" id="UP000051587"/>
    </source>
</evidence>
<protein>
    <recommendedName>
        <fullName evidence="1">Hedgehog/Intein (Hint) domain-containing protein</fullName>
    </recommendedName>
</protein>
<name>A0A0N7LUI5_THAGE</name>
<proteinExistence type="predicted"/>